<dbReference type="AlphaFoldDB" id="A0A7V8LKY6"/>
<evidence type="ECO:0000313" key="3">
    <source>
        <dbReference type="Proteomes" id="UP000037843"/>
    </source>
</evidence>
<evidence type="ECO:0000313" key="2">
    <source>
        <dbReference type="EMBL" id="KPG26657.1"/>
    </source>
</evidence>
<protein>
    <submittedName>
        <fullName evidence="1">Uncharacterized protein</fullName>
    </submittedName>
</protein>
<evidence type="ECO:0000313" key="1">
    <source>
        <dbReference type="EMBL" id="KPG04874.1"/>
    </source>
</evidence>
<proteinExistence type="predicted"/>
<dbReference type="EMBL" id="LJFS01000044">
    <property type="protein sequence ID" value="KPG26657.1"/>
    <property type="molecule type" value="Genomic_DNA"/>
</dbReference>
<dbReference type="Proteomes" id="UP000037962">
    <property type="component" value="Unassembled WGS sequence"/>
</dbReference>
<gene>
    <name evidence="1" type="ORF">AN908_23925</name>
    <name evidence="2" type="ORF">AN912_24805</name>
</gene>
<dbReference type="KEGG" id="miz:BAB75_19735"/>
<accession>A0A7V8LKY6</accession>
<evidence type="ECO:0000313" key="4">
    <source>
        <dbReference type="Proteomes" id="UP000037962"/>
    </source>
</evidence>
<comment type="caution">
    <text evidence="1">The sequence shown here is derived from an EMBL/GenBank/DDBJ whole genome shotgun (WGS) entry which is preliminary data.</text>
</comment>
<sequence>MQIADQFDALRHEFEGEASTIREAGEQAFKRHLDHALAQEIPDEQERRELAAELWGRTPPAASGADR</sequence>
<reference evidence="3 4" key="1">
    <citation type="submission" date="2015-09" db="EMBL/GenBank/DDBJ databases">
        <title>Genome Sequences of Mycobacterium immunogenum Isolates, Recuperated from a Chloraminated Drinking Water Distribution System Simulator Subjected to Episodes of Nitrification.</title>
        <authorList>
            <person name="Gomez-Alvarez V."/>
            <person name="Revetta R.P."/>
        </authorList>
    </citation>
    <scope>NUCLEOTIDE SEQUENCE [LARGE SCALE GENOMIC DNA]</scope>
    <source>
        <strain evidence="1 3">H008</strain>
        <strain evidence="2 4">H076</strain>
    </source>
</reference>
<dbReference type="EMBL" id="LJFO01000016">
    <property type="protein sequence ID" value="KPG04874.1"/>
    <property type="molecule type" value="Genomic_DNA"/>
</dbReference>
<dbReference type="RefSeq" id="WP_043080113.1">
    <property type="nucleotide sequence ID" value="NZ_CP011530.1"/>
</dbReference>
<keyword evidence="4" id="KW-1185">Reference proteome</keyword>
<dbReference type="GeneID" id="45766094"/>
<name>A0A7V8LKY6_9MYCO</name>
<dbReference type="Proteomes" id="UP000037843">
    <property type="component" value="Unassembled WGS sequence"/>
</dbReference>
<organism evidence="1 3">
    <name type="scientific">Mycobacteroides immunogenum</name>
    <dbReference type="NCBI Taxonomy" id="83262"/>
    <lineage>
        <taxon>Bacteria</taxon>
        <taxon>Bacillati</taxon>
        <taxon>Actinomycetota</taxon>
        <taxon>Actinomycetes</taxon>
        <taxon>Mycobacteriales</taxon>
        <taxon>Mycobacteriaceae</taxon>
        <taxon>Mycobacteroides</taxon>
    </lineage>
</organism>